<dbReference type="Gene3D" id="3.30.70.360">
    <property type="match status" value="1"/>
</dbReference>
<name>A0A2V3ACX2_9BACI</name>
<dbReference type="AlphaFoldDB" id="A0A2V3ACX2"/>
<dbReference type="RefSeq" id="WP_110063906.1">
    <property type="nucleotide sequence ID" value="NZ_QGTW01000002.1"/>
</dbReference>
<feature type="binding site" evidence="3">
    <location>
        <position position="86"/>
    </location>
    <ligand>
        <name>Zn(2+)</name>
        <dbReference type="ChEBI" id="CHEBI:29105"/>
        <label>1</label>
    </ligand>
</feature>
<gene>
    <name evidence="5" type="ORF">DFO73_102371</name>
</gene>
<dbReference type="NCBIfam" id="NF006771">
    <property type="entry name" value="PRK09290.1-5"/>
    <property type="match status" value="1"/>
</dbReference>
<evidence type="ECO:0000256" key="1">
    <source>
        <dbReference type="ARBA" id="ARBA00006153"/>
    </source>
</evidence>
<dbReference type="Gene3D" id="3.40.630.10">
    <property type="entry name" value="Zn peptidases"/>
    <property type="match status" value="1"/>
</dbReference>
<evidence type="ECO:0000313" key="5">
    <source>
        <dbReference type="EMBL" id="PWW31374.1"/>
    </source>
</evidence>
<keyword evidence="3" id="KW-0862">Zinc</keyword>
<dbReference type="GO" id="GO:0016813">
    <property type="term" value="F:hydrolase activity, acting on carbon-nitrogen (but not peptide) bonds, in linear amidines"/>
    <property type="evidence" value="ECO:0007669"/>
    <property type="project" value="InterPro"/>
</dbReference>
<sequence length="415" mass="46426">MVKHQVTNIKLDRLMKTIQQSAEIGKLPNGGICRLSLTDEDQNMRSLFLQWMKECGLETRVDDFGNMYGRRKGRNNELAPVLAGSHLDTQPKGGKYDGVLGVLGALEVIRTLNDLGIETERPIEIVNFTNEEGARFQPAMLGSGAMAEIFNKQTILNMKDQKGFIFGEELERIGYKGLKENRQQDPFCFVELHIEQGPVLEDREKSIGVVTGIQGMSWLEAAITGRTSHTGTTPMNRRKDAVLLASKLIAKIYALAEEIPELLVAVGRIQASPNVINTVADQVVFSIDIRHPDDHVRERFEQQVKESLSTMTLVEGMELQIKDLDKIDTDSFSKEIIEVMEDAAEKHSFSYMRMLSGAGHDAKYLNRITPTAMLFIPSINGLSHCEEEFSTPEDIEKGVQVLFDTVLTLANKETL</sequence>
<dbReference type="PIRSF" id="PIRSF001235">
    <property type="entry name" value="Amidase_carbamoylase"/>
    <property type="match status" value="1"/>
</dbReference>
<reference evidence="5 6" key="1">
    <citation type="submission" date="2018-05" db="EMBL/GenBank/DDBJ databases">
        <title>Freshwater and sediment microbial communities from various areas in North America, analyzing microbe dynamics in response to fracking.</title>
        <authorList>
            <person name="Lamendella R."/>
        </authorList>
    </citation>
    <scope>NUCLEOTIDE SEQUENCE [LARGE SCALE GENOMIC DNA]</scope>
    <source>
        <strain evidence="5 6">15_TX</strain>
    </source>
</reference>
<dbReference type="InterPro" id="IPR002933">
    <property type="entry name" value="Peptidase_M20"/>
</dbReference>
<dbReference type="Proteomes" id="UP000247150">
    <property type="component" value="Unassembled WGS sequence"/>
</dbReference>
<comment type="cofactor">
    <cofactor evidence="3">
        <name>Zn(2+)</name>
        <dbReference type="ChEBI" id="CHEBI:29105"/>
    </cofactor>
    <text evidence="3">Binds 2 Zn(2+) ions per subunit.</text>
</comment>
<proteinExistence type="inferred from homology"/>
<feature type="binding site" evidence="3">
    <location>
        <position position="384"/>
    </location>
    <ligand>
        <name>Zn(2+)</name>
        <dbReference type="ChEBI" id="CHEBI:29105"/>
        <label>2</label>
    </ligand>
</feature>
<feature type="binding site" evidence="3">
    <location>
        <position position="132"/>
    </location>
    <ligand>
        <name>Zn(2+)</name>
        <dbReference type="ChEBI" id="CHEBI:29105"/>
        <label>2</label>
    </ligand>
</feature>
<keyword evidence="3" id="KW-0479">Metal-binding</keyword>
<comment type="caution">
    <text evidence="5">The sequence shown here is derived from an EMBL/GenBank/DDBJ whole genome shotgun (WGS) entry which is preliminary data.</text>
</comment>
<evidence type="ECO:0000259" key="4">
    <source>
        <dbReference type="Pfam" id="PF07687"/>
    </source>
</evidence>
<dbReference type="InterPro" id="IPR036264">
    <property type="entry name" value="Bact_exopeptidase_dim_dom"/>
</dbReference>
<feature type="binding site" evidence="3">
    <location>
        <position position="97"/>
    </location>
    <ligand>
        <name>Zn(2+)</name>
        <dbReference type="ChEBI" id="CHEBI:29105"/>
        <label>2</label>
    </ligand>
</feature>
<feature type="binding site" evidence="3">
    <location>
        <position position="193"/>
    </location>
    <ligand>
        <name>Zn(2+)</name>
        <dbReference type="ChEBI" id="CHEBI:29105"/>
        <label>1</label>
    </ligand>
</feature>
<organism evidence="5 6">
    <name type="scientific">Cytobacillus oceanisediminis</name>
    <dbReference type="NCBI Taxonomy" id="665099"/>
    <lineage>
        <taxon>Bacteria</taxon>
        <taxon>Bacillati</taxon>
        <taxon>Bacillota</taxon>
        <taxon>Bacilli</taxon>
        <taxon>Bacillales</taxon>
        <taxon>Bacillaceae</taxon>
        <taxon>Cytobacillus</taxon>
    </lineage>
</organism>
<dbReference type="SUPFAM" id="SSF55031">
    <property type="entry name" value="Bacterial exopeptidase dimerisation domain"/>
    <property type="match status" value="1"/>
</dbReference>
<comment type="similarity">
    <text evidence="1">Belongs to the peptidase M20 family.</text>
</comment>
<protein>
    <submittedName>
        <fullName evidence="5">N-carbamoyl-L-amino-acid hydrolase</fullName>
    </submittedName>
</protein>
<evidence type="ECO:0000256" key="2">
    <source>
        <dbReference type="ARBA" id="ARBA00022801"/>
    </source>
</evidence>
<dbReference type="Pfam" id="PF07687">
    <property type="entry name" value="M20_dimer"/>
    <property type="match status" value="1"/>
</dbReference>
<dbReference type="SUPFAM" id="SSF53187">
    <property type="entry name" value="Zn-dependent exopeptidases"/>
    <property type="match status" value="1"/>
</dbReference>
<evidence type="ECO:0000313" key="6">
    <source>
        <dbReference type="Proteomes" id="UP000247150"/>
    </source>
</evidence>
<evidence type="ECO:0000256" key="3">
    <source>
        <dbReference type="PIRSR" id="PIRSR001235-1"/>
    </source>
</evidence>
<accession>A0A2V3ACX2</accession>
<dbReference type="NCBIfam" id="TIGR01879">
    <property type="entry name" value="hydantase"/>
    <property type="match status" value="1"/>
</dbReference>
<dbReference type="CDD" id="cd03884">
    <property type="entry name" value="M20_bAS"/>
    <property type="match status" value="1"/>
</dbReference>
<dbReference type="OrthoDB" id="9808195at2"/>
<dbReference type="EMBL" id="QGTW01000002">
    <property type="protein sequence ID" value="PWW31374.1"/>
    <property type="molecule type" value="Genomic_DNA"/>
</dbReference>
<keyword evidence="2 5" id="KW-0378">Hydrolase</keyword>
<dbReference type="PANTHER" id="PTHR32494">
    <property type="entry name" value="ALLANTOATE DEIMINASE-RELATED"/>
    <property type="match status" value="1"/>
</dbReference>
<dbReference type="InterPro" id="IPR011650">
    <property type="entry name" value="Peptidase_M20_dimer"/>
</dbReference>
<dbReference type="InterPro" id="IPR010158">
    <property type="entry name" value="Amidase_Cbmase"/>
</dbReference>
<dbReference type="GO" id="GO:0046872">
    <property type="term" value="F:metal ion binding"/>
    <property type="evidence" value="ECO:0007669"/>
    <property type="project" value="UniProtKB-KW"/>
</dbReference>
<feature type="binding site" evidence="3">
    <location>
        <position position="97"/>
    </location>
    <ligand>
        <name>Zn(2+)</name>
        <dbReference type="ChEBI" id="CHEBI:29105"/>
        <label>1</label>
    </ligand>
</feature>
<dbReference type="Pfam" id="PF01546">
    <property type="entry name" value="Peptidase_M20"/>
    <property type="match status" value="1"/>
</dbReference>
<dbReference type="NCBIfam" id="NF006769">
    <property type="entry name" value="PRK09290.1-3"/>
    <property type="match status" value="1"/>
</dbReference>
<feature type="domain" description="Peptidase M20 dimerisation" evidence="4">
    <location>
        <begin position="212"/>
        <end position="309"/>
    </location>
</feature>
<dbReference type="PANTHER" id="PTHR32494:SF5">
    <property type="entry name" value="ALLANTOATE AMIDOHYDROLASE"/>
    <property type="match status" value="1"/>
</dbReference>